<feature type="transmembrane region" description="Helical" evidence="6">
    <location>
        <begin position="12"/>
        <end position="33"/>
    </location>
</feature>
<reference evidence="7 8" key="1">
    <citation type="submission" date="2014-10" db="EMBL/GenBank/DDBJ databases">
        <title>Draft genome of the hookworm Ancylostoma caninum.</title>
        <authorList>
            <person name="Mitreva M."/>
        </authorList>
    </citation>
    <scope>NUCLEOTIDE SEQUENCE [LARGE SCALE GENOMIC DNA]</scope>
    <source>
        <strain evidence="7 8">Baltimore</strain>
    </source>
</reference>
<dbReference type="GO" id="GO:0016020">
    <property type="term" value="C:membrane"/>
    <property type="evidence" value="ECO:0007669"/>
    <property type="project" value="UniProtKB-SubCell"/>
</dbReference>
<comment type="subcellular location">
    <subcellularLocation>
        <location evidence="1">Membrane</location>
        <topology evidence="1">Multi-pass membrane protein</topology>
    </subcellularLocation>
</comment>
<dbReference type="AlphaFoldDB" id="A0A368GAP5"/>
<evidence type="ECO:0000256" key="4">
    <source>
        <dbReference type="ARBA" id="ARBA00022989"/>
    </source>
</evidence>
<comment type="similarity">
    <text evidence="2">Belongs to the nematode receptor-like protein srd family.</text>
</comment>
<proteinExistence type="inferred from homology"/>
<evidence type="ECO:0000313" key="7">
    <source>
        <dbReference type="EMBL" id="RCN41442.1"/>
    </source>
</evidence>
<evidence type="ECO:0000256" key="2">
    <source>
        <dbReference type="ARBA" id="ARBA00009166"/>
    </source>
</evidence>
<evidence type="ECO:0000256" key="5">
    <source>
        <dbReference type="ARBA" id="ARBA00023136"/>
    </source>
</evidence>
<dbReference type="Pfam" id="PF10317">
    <property type="entry name" value="7TM_GPCR_Srd"/>
    <property type="match status" value="1"/>
</dbReference>
<keyword evidence="5 6" id="KW-0472">Membrane</keyword>
<dbReference type="PANTHER" id="PTHR22945">
    <property type="entry name" value="SERPENTINE RECEPTOR, CLASS D DELTA"/>
    <property type="match status" value="1"/>
</dbReference>
<evidence type="ECO:0000256" key="3">
    <source>
        <dbReference type="ARBA" id="ARBA00022692"/>
    </source>
</evidence>
<sequence length="117" mass="13568">MMYMTEVLSISLYSVVSMCGILFNSLLIYLVLCKTPKAISTYSKLILNTAICDLVCCVATLLTQERYEPTIYFIHSCIRSREKCFFTVSLISLETRFGEIFYFEWPLHIRLVYLCSS</sequence>
<dbReference type="InterPro" id="IPR019421">
    <property type="entry name" value="7TM_GPCR_serpentine_rcpt_Srd"/>
</dbReference>
<dbReference type="Gene3D" id="1.20.1070.10">
    <property type="entry name" value="Rhodopsin 7-helix transmembrane proteins"/>
    <property type="match status" value="1"/>
</dbReference>
<evidence type="ECO:0000256" key="1">
    <source>
        <dbReference type="ARBA" id="ARBA00004141"/>
    </source>
</evidence>
<evidence type="ECO:0008006" key="9">
    <source>
        <dbReference type="Google" id="ProtNLM"/>
    </source>
</evidence>
<evidence type="ECO:0000256" key="6">
    <source>
        <dbReference type="SAM" id="Phobius"/>
    </source>
</evidence>
<dbReference type="EMBL" id="JOJR01000236">
    <property type="protein sequence ID" value="RCN41442.1"/>
    <property type="molecule type" value="Genomic_DNA"/>
</dbReference>
<dbReference type="SUPFAM" id="SSF81321">
    <property type="entry name" value="Family A G protein-coupled receptor-like"/>
    <property type="match status" value="1"/>
</dbReference>
<accession>A0A368GAP5</accession>
<protein>
    <recommendedName>
        <fullName evidence="9">G-protein coupled receptors family 1 profile domain-containing protein</fullName>
    </recommendedName>
</protein>
<keyword evidence="3 6" id="KW-0812">Transmembrane</keyword>
<keyword evidence="8" id="KW-1185">Reference proteome</keyword>
<gene>
    <name evidence="7" type="ORF">ANCCAN_12615</name>
</gene>
<dbReference type="Proteomes" id="UP000252519">
    <property type="component" value="Unassembled WGS sequence"/>
</dbReference>
<dbReference type="OrthoDB" id="5873496at2759"/>
<dbReference type="InterPro" id="IPR050920">
    <property type="entry name" value="Nematode_rcpt-like_delta"/>
</dbReference>
<evidence type="ECO:0000313" key="8">
    <source>
        <dbReference type="Proteomes" id="UP000252519"/>
    </source>
</evidence>
<keyword evidence="4 6" id="KW-1133">Transmembrane helix</keyword>
<name>A0A368GAP5_ANCCA</name>
<organism evidence="7 8">
    <name type="scientific">Ancylostoma caninum</name>
    <name type="common">Dog hookworm</name>
    <dbReference type="NCBI Taxonomy" id="29170"/>
    <lineage>
        <taxon>Eukaryota</taxon>
        <taxon>Metazoa</taxon>
        <taxon>Ecdysozoa</taxon>
        <taxon>Nematoda</taxon>
        <taxon>Chromadorea</taxon>
        <taxon>Rhabditida</taxon>
        <taxon>Rhabditina</taxon>
        <taxon>Rhabditomorpha</taxon>
        <taxon>Strongyloidea</taxon>
        <taxon>Ancylostomatidae</taxon>
        <taxon>Ancylostomatinae</taxon>
        <taxon>Ancylostoma</taxon>
    </lineage>
</organism>
<dbReference type="PANTHER" id="PTHR22945:SF40">
    <property type="entry name" value="SERPENTINE RECEPTOR, CLASS D (DELTA)-RELATED"/>
    <property type="match status" value="1"/>
</dbReference>
<comment type="caution">
    <text evidence="7">The sequence shown here is derived from an EMBL/GenBank/DDBJ whole genome shotgun (WGS) entry which is preliminary data.</text>
</comment>